<evidence type="ECO:0008006" key="3">
    <source>
        <dbReference type="Google" id="ProtNLM"/>
    </source>
</evidence>
<organism evidence="1 2">
    <name type="scientific">Christensenella hongkongensis</name>
    <dbReference type="NCBI Taxonomy" id="270498"/>
    <lineage>
        <taxon>Bacteria</taxon>
        <taxon>Bacillati</taxon>
        <taxon>Bacillota</taxon>
        <taxon>Clostridia</taxon>
        <taxon>Christensenellales</taxon>
        <taxon>Christensenellaceae</taxon>
        <taxon>Christensenella</taxon>
    </lineage>
</organism>
<dbReference type="Gene3D" id="3.40.50.1820">
    <property type="entry name" value="alpha/beta hydrolase"/>
    <property type="match status" value="1"/>
</dbReference>
<evidence type="ECO:0000313" key="2">
    <source>
        <dbReference type="Proteomes" id="UP000034076"/>
    </source>
</evidence>
<name>A0A0M2NJ57_9FIRM</name>
<comment type="caution">
    <text evidence="1">The sequence shown here is derived from an EMBL/GenBank/DDBJ whole genome shotgun (WGS) entry which is preliminary data.</text>
</comment>
<dbReference type="InterPro" id="IPR029058">
    <property type="entry name" value="AB_hydrolase_fold"/>
</dbReference>
<dbReference type="EMBL" id="LAYJ01000112">
    <property type="protein sequence ID" value="KKI50305.1"/>
    <property type="molecule type" value="Genomic_DNA"/>
</dbReference>
<accession>A0A0M2NJ57</accession>
<dbReference type="RefSeq" id="WP_052740543.1">
    <property type="nucleotide sequence ID" value="NZ_CAUERS010000005.1"/>
</dbReference>
<dbReference type="Pfam" id="PF11288">
    <property type="entry name" value="DUF3089"/>
    <property type="match status" value="1"/>
</dbReference>
<proteinExistence type="predicted"/>
<dbReference type="AlphaFoldDB" id="A0A0M2NJ57"/>
<dbReference type="SUPFAM" id="SSF53474">
    <property type="entry name" value="alpha/beta-Hydrolases"/>
    <property type="match status" value="1"/>
</dbReference>
<protein>
    <recommendedName>
        <fullName evidence="3">DUF3089 domain-containing protein</fullName>
    </recommendedName>
</protein>
<dbReference type="PATRIC" id="fig|270498.16.peg.2119"/>
<gene>
    <name evidence="1" type="ORF">CHK_2368</name>
</gene>
<reference evidence="1 2" key="1">
    <citation type="submission" date="2015-04" db="EMBL/GenBank/DDBJ databases">
        <title>Draft genome sequence of bacteremic isolate Catabacter hongkongensis type strain HKU16T.</title>
        <authorList>
            <person name="Lau S.K."/>
            <person name="Teng J.L."/>
            <person name="Huang Y."/>
            <person name="Curreem S.O."/>
            <person name="Tsui S.K."/>
            <person name="Woo P.C."/>
        </authorList>
    </citation>
    <scope>NUCLEOTIDE SEQUENCE [LARGE SCALE GENOMIC DNA]</scope>
    <source>
        <strain evidence="1 2">HKU16</strain>
    </source>
</reference>
<dbReference type="InterPro" id="IPR021440">
    <property type="entry name" value="DUF3089"/>
</dbReference>
<dbReference type="Proteomes" id="UP000034076">
    <property type="component" value="Unassembled WGS sequence"/>
</dbReference>
<sequence>MDYSRKRFWAFLPRKKDAPKPVDVFFVYPTIYAHPFQKKNHNMGMYNPIYRGIAKGISAWQGQLFARQCNFYAPYYRQVGLESFKMPLADFLEASRKPYQDVKDAFYYYLEHYNEGRPFILAGHSQGSAMLLELMRREFGDSTLQKKLVAAYLIGFSLVRDDFIIHPHLKLAKAADDLGVIISYNTTAMDLPLMRFIRPDSVCVNPLSWKLDYAYADKRMNEGAVLFDFGKKFRFIAPHYTGARVDKKRGVLVIDDEAAYNLYKARWFFKKFLMNRGSLHMLDIALFYKNLETNVRTRIDRYFKTCTT</sequence>
<evidence type="ECO:0000313" key="1">
    <source>
        <dbReference type="EMBL" id="KKI50305.1"/>
    </source>
</evidence>
<keyword evidence="2" id="KW-1185">Reference proteome</keyword>
<dbReference type="STRING" id="270498.CHK_2368"/>